<dbReference type="EMBL" id="CAJVPS010000968">
    <property type="protein sequence ID" value="CAG8517651.1"/>
    <property type="molecule type" value="Genomic_DNA"/>
</dbReference>
<proteinExistence type="predicted"/>
<dbReference type="InterPro" id="IPR036396">
    <property type="entry name" value="Cyt_P450_sf"/>
</dbReference>
<accession>A0A9N9A4F7</accession>
<reference evidence="1" key="1">
    <citation type="submission" date="2021-06" db="EMBL/GenBank/DDBJ databases">
        <authorList>
            <person name="Kallberg Y."/>
            <person name="Tangrot J."/>
            <person name="Rosling A."/>
        </authorList>
    </citation>
    <scope>NUCLEOTIDE SEQUENCE</scope>
    <source>
        <strain evidence="1">FL130A</strain>
    </source>
</reference>
<evidence type="ECO:0000313" key="2">
    <source>
        <dbReference type="Proteomes" id="UP000789508"/>
    </source>
</evidence>
<keyword evidence="2" id="KW-1185">Reference proteome</keyword>
<dbReference type="Proteomes" id="UP000789508">
    <property type="component" value="Unassembled WGS sequence"/>
</dbReference>
<gene>
    <name evidence="1" type="ORF">ALEPTO_LOCUS4299</name>
</gene>
<dbReference type="Gene3D" id="1.10.630.10">
    <property type="entry name" value="Cytochrome P450"/>
    <property type="match status" value="1"/>
</dbReference>
<dbReference type="OrthoDB" id="1470350at2759"/>
<sequence length="164" mass="19530">MNLLIAANTERDPNYLNRPLTDDPIQMSLFESIAGSIDVMLTRIDTAVPFMFCTNQREDEITGYQMETDTQFDQTPHRNENYFTDPEKFISERFINDGSDKKVASKTIYLWVWWITHLSRENYRTRFCKDATDVITKLNWLMRINRYKNACYVPMQFMAFDYSI</sequence>
<name>A0A9N9A4F7_9GLOM</name>
<evidence type="ECO:0000313" key="1">
    <source>
        <dbReference type="EMBL" id="CAG8517651.1"/>
    </source>
</evidence>
<dbReference type="GO" id="GO:0020037">
    <property type="term" value="F:heme binding"/>
    <property type="evidence" value="ECO:0007669"/>
    <property type="project" value="InterPro"/>
</dbReference>
<organism evidence="1 2">
    <name type="scientific">Ambispora leptoticha</name>
    <dbReference type="NCBI Taxonomy" id="144679"/>
    <lineage>
        <taxon>Eukaryota</taxon>
        <taxon>Fungi</taxon>
        <taxon>Fungi incertae sedis</taxon>
        <taxon>Mucoromycota</taxon>
        <taxon>Glomeromycotina</taxon>
        <taxon>Glomeromycetes</taxon>
        <taxon>Archaeosporales</taxon>
        <taxon>Ambisporaceae</taxon>
        <taxon>Ambispora</taxon>
    </lineage>
</organism>
<dbReference type="GO" id="GO:0005506">
    <property type="term" value="F:iron ion binding"/>
    <property type="evidence" value="ECO:0007669"/>
    <property type="project" value="InterPro"/>
</dbReference>
<dbReference type="AlphaFoldDB" id="A0A9N9A4F7"/>
<protein>
    <submittedName>
        <fullName evidence="1">12430_t:CDS:1</fullName>
    </submittedName>
</protein>
<dbReference type="GO" id="GO:0004497">
    <property type="term" value="F:monooxygenase activity"/>
    <property type="evidence" value="ECO:0007669"/>
    <property type="project" value="InterPro"/>
</dbReference>
<dbReference type="SUPFAM" id="SSF48264">
    <property type="entry name" value="Cytochrome P450"/>
    <property type="match status" value="1"/>
</dbReference>
<comment type="caution">
    <text evidence="1">The sequence shown here is derived from an EMBL/GenBank/DDBJ whole genome shotgun (WGS) entry which is preliminary data.</text>
</comment>
<dbReference type="GO" id="GO:0016705">
    <property type="term" value="F:oxidoreductase activity, acting on paired donors, with incorporation or reduction of molecular oxygen"/>
    <property type="evidence" value="ECO:0007669"/>
    <property type="project" value="InterPro"/>
</dbReference>